<protein>
    <recommendedName>
        <fullName evidence="3">Recombinase zinc beta ribbon domain-containing protein</fullName>
    </recommendedName>
</protein>
<reference evidence="1 2" key="1">
    <citation type="submission" date="2018-02" db="EMBL/GenBank/DDBJ databases">
        <title>Complete genome sequence of Streptomyces dengpaensis, the producer of angucyclines.</title>
        <authorList>
            <person name="Yumei L."/>
        </authorList>
    </citation>
    <scope>NUCLEOTIDE SEQUENCE [LARGE SCALE GENOMIC DNA]</scope>
    <source>
        <strain evidence="1 2">XZHG99</strain>
    </source>
</reference>
<dbReference type="RefSeq" id="WP_099502716.1">
    <property type="nucleotide sequence ID" value="NZ_CP026652.1"/>
</dbReference>
<keyword evidence="2" id="KW-1185">Reference proteome</keyword>
<dbReference type="Proteomes" id="UP000238413">
    <property type="component" value="Chromosome"/>
</dbReference>
<sequence>MRDDTVARARRRYGGLIDPTLTTYDASLDLAADDRAEDVAERLAEHFRRHPRERVVLRLDGADVGISDAARLRRAQGVAGGADADVGAADRAGLLGRSTRFRAVGFVCGGCGRTAVLSYYDDRFLPTCADTADCPGPMELVR</sequence>
<evidence type="ECO:0000313" key="1">
    <source>
        <dbReference type="EMBL" id="AVH55325.1"/>
    </source>
</evidence>
<gene>
    <name evidence="1" type="ORF">C4B68_05450</name>
</gene>
<organism evidence="1 2">
    <name type="scientific">Streptomyces dengpaensis</name>
    <dbReference type="NCBI Taxonomy" id="2049881"/>
    <lineage>
        <taxon>Bacteria</taxon>
        <taxon>Bacillati</taxon>
        <taxon>Actinomycetota</taxon>
        <taxon>Actinomycetes</taxon>
        <taxon>Kitasatosporales</taxon>
        <taxon>Streptomycetaceae</taxon>
        <taxon>Streptomyces</taxon>
    </lineage>
</organism>
<name>A0ABN5HXK0_9ACTN</name>
<proteinExistence type="predicted"/>
<accession>A0ABN5HXK0</accession>
<dbReference type="EMBL" id="CP026652">
    <property type="protein sequence ID" value="AVH55325.1"/>
    <property type="molecule type" value="Genomic_DNA"/>
</dbReference>
<evidence type="ECO:0008006" key="3">
    <source>
        <dbReference type="Google" id="ProtNLM"/>
    </source>
</evidence>
<evidence type="ECO:0000313" key="2">
    <source>
        <dbReference type="Proteomes" id="UP000238413"/>
    </source>
</evidence>